<accession>A0A1L7ACI9</accession>
<gene>
    <name evidence="5" type="ORF">RGI145_04245</name>
</gene>
<keyword evidence="5" id="KW-0808">Transferase</keyword>
<keyword evidence="3" id="KW-0804">Transcription</keyword>
<dbReference type="RefSeq" id="WP_075797375.1">
    <property type="nucleotide sequence ID" value="NZ_CP015583.1"/>
</dbReference>
<organism evidence="5 6">
    <name type="scientific">Roseomonas gilardii</name>
    <dbReference type="NCBI Taxonomy" id="257708"/>
    <lineage>
        <taxon>Bacteria</taxon>
        <taxon>Pseudomonadati</taxon>
        <taxon>Pseudomonadota</taxon>
        <taxon>Alphaproteobacteria</taxon>
        <taxon>Acetobacterales</taxon>
        <taxon>Roseomonadaceae</taxon>
        <taxon>Roseomonas</taxon>
    </lineage>
</organism>
<evidence type="ECO:0000313" key="5">
    <source>
        <dbReference type="EMBL" id="APT56430.1"/>
    </source>
</evidence>
<dbReference type="Gene3D" id="1.10.10.10">
    <property type="entry name" value="Winged helix-like DNA-binding domain superfamily/Winged helix DNA-binding domain"/>
    <property type="match status" value="1"/>
</dbReference>
<evidence type="ECO:0000256" key="2">
    <source>
        <dbReference type="ARBA" id="ARBA00023125"/>
    </source>
</evidence>
<dbReference type="SUPFAM" id="SSF53335">
    <property type="entry name" value="S-adenosyl-L-methionine-dependent methyltransferases"/>
    <property type="match status" value="1"/>
</dbReference>
<dbReference type="SMART" id="SM00418">
    <property type="entry name" value="HTH_ARSR"/>
    <property type="match status" value="1"/>
</dbReference>
<dbReference type="eggNOG" id="COG2226">
    <property type="taxonomic scope" value="Bacteria"/>
</dbReference>
<name>A0A1L7ACI9_9PROT</name>
<dbReference type="Gene3D" id="3.40.50.150">
    <property type="entry name" value="Vaccinia Virus protein VP39"/>
    <property type="match status" value="1"/>
</dbReference>
<evidence type="ECO:0000259" key="4">
    <source>
        <dbReference type="PROSITE" id="PS50987"/>
    </source>
</evidence>
<dbReference type="PROSITE" id="PS50987">
    <property type="entry name" value="HTH_ARSR_2"/>
    <property type="match status" value="1"/>
</dbReference>
<dbReference type="GO" id="GO:0032259">
    <property type="term" value="P:methylation"/>
    <property type="evidence" value="ECO:0007669"/>
    <property type="project" value="UniProtKB-KW"/>
</dbReference>
<dbReference type="InterPro" id="IPR013216">
    <property type="entry name" value="Methyltransf_11"/>
</dbReference>
<dbReference type="InterPro" id="IPR050508">
    <property type="entry name" value="Methyltransf_Superfamily"/>
</dbReference>
<dbReference type="CDD" id="cd02440">
    <property type="entry name" value="AdoMet_MTases"/>
    <property type="match status" value="1"/>
</dbReference>
<dbReference type="PRINTS" id="PR00778">
    <property type="entry name" value="HTHARSR"/>
</dbReference>
<dbReference type="InterPro" id="IPR018334">
    <property type="entry name" value="ArsR_HTH"/>
</dbReference>
<proteinExistence type="predicted"/>
<dbReference type="Pfam" id="PF01022">
    <property type="entry name" value="HTH_5"/>
    <property type="match status" value="1"/>
</dbReference>
<evidence type="ECO:0000256" key="1">
    <source>
        <dbReference type="ARBA" id="ARBA00023015"/>
    </source>
</evidence>
<sequence length="324" mass="34518">MEELLAQLRAAAEPTRLRLLALCARGAWCVSDLCALLGQSQPRLSRHLRLLTEAGLLHRTPEGANVYFQVPAEAGLAHMIVARLPEEDAQLAADRRAAARLAAERAREASETFQRQGSDWDEMRALGLPAAGIEAALLEALPARPGRLLDIGTGTGRLLELAAGRAENALGVDASRAMLALARARLAERGLAQRCAVRQADMYRLPIADGSFDTVTLQMVLHYAEDPAAVLAEAARVLAPGGRLLIADLAPHERGELLERQAHRWPGFDDAQIAGWLGAAGCAPLPARTAAAMEGVGALEVRLWPATRLPADHSLSVPAVTEAP</sequence>
<dbReference type="PANTHER" id="PTHR42912">
    <property type="entry name" value="METHYLTRANSFERASE"/>
    <property type="match status" value="1"/>
</dbReference>
<evidence type="ECO:0000256" key="3">
    <source>
        <dbReference type="ARBA" id="ARBA00023163"/>
    </source>
</evidence>
<dbReference type="InterPro" id="IPR029063">
    <property type="entry name" value="SAM-dependent_MTases_sf"/>
</dbReference>
<dbReference type="STRING" id="257708.RGI145_04245"/>
<dbReference type="PANTHER" id="PTHR42912:SF93">
    <property type="entry name" value="N6-ADENOSINE-METHYLTRANSFERASE TMT1A"/>
    <property type="match status" value="1"/>
</dbReference>
<protein>
    <submittedName>
        <fullName evidence="5">SAM-dependent methyltransferase</fullName>
    </submittedName>
</protein>
<dbReference type="GO" id="GO:0003700">
    <property type="term" value="F:DNA-binding transcription factor activity"/>
    <property type="evidence" value="ECO:0007669"/>
    <property type="project" value="InterPro"/>
</dbReference>
<dbReference type="NCBIfam" id="NF033788">
    <property type="entry name" value="HTH_metalloreg"/>
    <property type="match status" value="1"/>
</dbReference>
<reference evidence="5 6" key="1">
    <citation type="submission" date="2016-05" db="EMBL/GenBank/DDBJ databases">
        <title>Complete Genome and Methylome Analysis of Psychrotrophic Bacterial Isolates from Antarctic Lake Untersee.</title>
        <authorList>
            <person name="Fomenkov A."/>
            <person name="Akimov V.N."/>
            <person name="Vasilyeva L.V."/>
            <person name="Andersen D."/>
            <person name="Vincze T."/>
            <person name="Roberts R.J."/>
        </authorList>
    </citation>
    <scope>NUCLEOTIDE SEQUENCE [LARGE SCALE GENOMIC DNA]</scope>
    <source>
        <strain evidence="5 6">U14-5</strain>
    </source>
</reference>
<feature type="domain" description="HTH arsR-type" evidence="4">
    <location>
        <begin position="1"/>
        <end position="90"/>
    </location>
</feature>
<dbReference type="GO" id="GO:0008757">
    <property type="term" value="F:S-adenosylmethionine-dependent methyltransferase activity"/>
    <property type="evidence" value="ECO:0007669"/>
    <property type="project" value="InterPro"/>
</dbReference>
<dbReference type="AlphaFoldDB" id="A0A1L7ACI9"/>
<dbReference type="CDD" id="cd00090">
    <property type="entry name" value="HTH_ARSR"/>
    <property type="match status" value="1"/>
</dbReference>
<dbReference type="EMBL" id="CP015583">
    <property type="protein sequence ID" value="APT56430.1"/>
    <property type="molecule type" value="Genomic_DNA"/>
</dbReference>
<dbReference type="Proteomes" id="UP000185494">
    <property type="component" value="Chromosome 1"/>
</dbReference>
<dbReference type="InterPro" id="IPR001845">
    <property type="entry name" value="HTH_ArsR_DNA-bd_dom"/>
</dbReference>
<dbReference type="eggNOG" id="COG0640">
    <property type="taxonomic scope" value="Bacteria"/>
</dbReference>
<keyword evidence="2" id="KW-0238">DNA-binding</keyword>
<keyword evidence="5" id="KW-0489">Methyltransferase</keyword>
<dbReference type="InterPro" id="IPR011991">
    <property type="entry name" value="ArsR-like_HTH"/>
</dbReference>
<dbReference type="InterPro" id="IPR036388">
    <property type="entry name" value="WH-like_DNA-bd_sf"/>
</dbReference>
<dbReference type="PROSITE" id="PS00846">
    <property type="entry name" value="HTH_ARSR_1"/>
    <property type="match status" value="1"/>
</dbReference>
<dbReference type="GO" id="GO:0003677">
    <property type="term" value="F:DNA binding"/>
    <property type="evidence" value="ECO:0007669"/>
    <property type="project" value="UniProtKB-KW"/>
</dbReference>
<dbReference type="InterPro" id="IPR036390">
    <property type="entry name" value="WH_DNA-bd_sf"/>
</dbReference>
<dbReference type="Pfam" id="PF08241">
    <property type="entry name" value="Methyltransf_11"/>
    <property type="match status" value="1"/>
</dbReference>
<keyword evidence="1" id="KW-0805">Transcription regulation</keyword>
<evidence type="ECO:0000313" key="6">
    <source>
        <dbReference type="Proteomes" id="UP000185494"/>
    </source>
</evidence>
<dbReference type="KEGG" id="rgi:RGI145_04245"/>
<dbReference type="SUPFAM" id="SSF46785">
    <property type="entry name" value="Winged helix' DNA-binding domain"/>
    <property type="match status" value="1"/>
</dbReference>